<feature type="compositionally biased region" description="Low complexity" evidence="1">
    <location>
        <begin position="276"/>
        <end position="346"/>
    </location>
</feature>
<comment type="caution">
    <text evidence="2">The sequence shown here is derived from an EMBL/GenBank/DDBJ whole genome shotgun (WGS) entry which is preliminary data.</text>
</comment>
<feature type="compositionally biased region" description="Gly residues" evidence="1">
    <location>
        <begin position="355"/>
        <end position="366"/>
    </location>
</feature>
<dbReference type="Proteomes" id="UP000542674">
    <property type="component" value="Unassembled WGS sequence"/>
</dbReference>
<organism evidence="2 3">
    <name type="scientific">Saccharothrix violaceirubra</name>
    <dbReference type="NCBI Taxonomy" id="413306"/>
    <lineage>
        <taxon>Bacteria</taxon>
        <taxon>Bacillati</taxon>
        <taxon>Actinomycetota</taxon>
        <taxon>Actinomycetes</taxon>
        <taxon>Pseudonocardiales</taxon>
        <taxon>Pseudonocardiaceae</taxon>
        <taxon>Saccharothrix</taxon>
    </lineage>
</organism>
<dbReference type="InterPro" id="IPR038332">
    <property type="entry name" value="PPE_sf"/>
</dbReference>
<evidence type="ECO:0000313" key="2">
    <source>
        <dbReference type="EMBL" id="MBB4966284.1"/>
    </source>
</evidence>
<dbReference type="AlphaFoldDB" id="A0A7W7T480"/>
<dbReference type="Gene3D" id="1.20.1260.20">
    <property type="entry name" value="PPE superfamily"/>
    <property type="match status" value="1"/>
</dbReference>
<feature type="region of interest" description="Disordered" evidence="1">
    <location>
        <begin position="252"/>
        <end position="383"/>
    </location>
</feature>
<feature type="region of interest" description="Disordered" evidence="1">
    <location>
        <begin position="425"/>
        <end position="457"/>
    </location>
</feature>
<dbReference type="SUPFAM" id="SSF140453">
    <property type="entry name" value="EsxAB dimer-like"/>
    <property type="match status" value="1"/>
</dbReference>
<dbReference type="Pfam" id="PF14424">
    <property type="entry name" value="Toxin-deaminase"/>
    <property type="match status" value="1"/>
</dbReference>
<gene>
    <name evidence="2" type="ORF">F4559_003643</name>
</gene>
<reference evidence="2 3" key="1">
    <citation type="submission" date="2020-08" db="EMBL/GenBank/DDBJ databases">
        <title>Sequencing the genomes of 1000 actinobacteria strains.</title>
        <authorList>
            <person name="Klenk H.-P."/>
        </authorList>
    </citation>
    <scope>NUCLEOTIDE SEQUENCE [LARGE SCALE GENOMIC DNA]</scope>
    <source>
        <strain evidence="2 3">DSM 45084</strain>
    </source>
</reference>
<evidence type="ECO:0000256" key="1">
    <source>
        <dbReference type="SAM" id="MobiDB-lite"/>
    </source>
</evidence>
<proteinExistence type="predicted"/>
<evidence type="ECO:0000313" key="3">
    <source>
        <dbReference type="Proteomes" id="UP000542674"/>
    </source>
</evidence>
<protein>
    <submittedName>
        <fullName evidence="2">Uncharacterized protein YukE</fullName>
    </submittedName>
</protein>
<dbReference type="EMBL" id="JACHJS010000001">
    <property type="protein sequence ID" value="MBB4966284.1"/>
    <property type="molecule type" value="Genomic_DNA"/>
</dbReference>
<feature type="compositionally biased region" description="Basic and acidic residues" evidence="1">
    <location>
        <begin position="443"/>
        <end position="453"/>
    </location>
</feature>
<sequence>MSNPLVVPRQDTTKPYTGLSPVEAAVALREAIANGDWIDRAIARTSLGLEGLAFLFDPVGSLAAWAVNWLIEQVKPLREGLDKLAGDPAQIRAYADTWKNISEAVTDAYQEYHREVAQGTASWTGSSGDAYRARTAQDVEQLKGAAVCADAISVVVRVAGELVGTVRELVRETVVQCLVTLFVRLPFWLLLEGVTLGLATPAVIANVGGLIAKFVRVIGTTLHRLAVSIARLRPLVARLGEIWEAIRKALAKRRGNNSAPGPGGRTVPPSEGATRPSGTTTPGADATPPGGRPVGDPTTPAGNPTPNGTTTPSGAPTSGTTTPSGAPGGSPTSPSGSPTAPSSAPGGTPPSPNSGGHGGGGDGTTPGGTQRISHPKLKSLDEIRDETAAVRRDLPQTARAKEKTVAAGQFVDENGVEQNLKAISGQNETLQRQGLEIPGGSKVPDEPRFEARNADGTISRPADAEAKILEDLSRRIDPDTKGTVRLWVDHPGGQGPCPSCVEVIKQFRARHPNVRVEVGWPHGGSMVLEAS</sequence>
<name>A0A7W7T480_9PSEU</name>
<dbReference type="InterPro" id="IPR032721">
    <property type="entry name" value="Toxin-deaminase"/>
</dbReference>
<keyword evidence="3" id="KW-1185">Reference proteome</keyword>
<dbReference type="InterPro" id="IPR036689">
    <property type="entry name" value="ESAT-6-like_sf"/>
</dbReference>
<accession>A0A7W7T480</accession>
<dbReference type="RefSeq" id="WP_184670191.1">
    <property type="nucleotide sequence ID" value="NZ_BAABAI010000026.1"/>
</dbReference>